<evidence type="ECO:0000256" key="2">
    <source>
        <dbReference type="ARBA" id="ARBA00011322"/>
    </source>
</evidence>
<dbReference type="SUPFAM" id="SSF52540">
    <property type="entry name" value="P-loop containing nucleoside triphosphate hydrolases"/>
    <property type="match status" value="1"/>
</dbReference>
<name>A0A6G8AMT1_9ENTE</name>
<evidence type="ECO:0000256" key="4">
    <source>
        <dbReference type="SAM" id="Coils"/>
    </source>
</evidence>
<feature type="domain" description="YhaN AAA" evidence="5">
    <location>
        <begin position="1"/>
        <end position="62"/>
    </location>
</feature>
<dbReference type="EMBL" id="CP049886">
    <property type="protein sequence ID" value="QIL46233.1"/>
    <property type="molecule type" value="Genomic_DNA"/>
</dbReference>
<dbReference type="AlphaFoldDB" id="A0A6G8AMT1"/>
<evidence type="ECO:0000256" key="1">
    <source>
        <dbReference type="ARBA" id="ARBA00006930"/>
    </source>
</evidence>
<evidence type="ECO:0000256" key="3">
    <source>
        <dbReference type="ARBA" id="ARBA00013368"/>
    </source>
</evidence>
<proteinExistence type="inferred from homology"/>
<accession>A0A6G8AMT1</accession>
<reference evidence="6 7" key="1">
    <citation type="submission" date="2020-03" db="EMBL/GenBank/DDBJ databases">
        <title>Vagococcus sp. nov., isolated from beetles.</title>
        <authorList>
            <person name="Hyun D.-W."/>
            <person name="Bae J.-W."/>
        </authorList>
    </citation>
    <scope>NUCLEOTIDE SEQUENCE [LARGE SCALE GENOMIC DNA]</scope>
    <source>
        <strain evidence="6 7">HDW17A</strain>
    </source>
</reference>
<dbReference type="Proteomes" id="UP000500890">
    <property type="component" value="Chromosome"/>
</dbReference>
<feature type="coiled-coil region" evidence="4">
    <location>
        <begin position="538"/>
        <end position="652"/>
    </location>
</feature>
<evidence type="ECO:0000259" key="5">
    <source>
        <dbReference type="Pfam" id="PF13514"/>
    </source>
</evidence>
<feature type="coiled-coil region" evidence="4">
    <location>
        <begin position="695"/>
        <end position="722"/>
    </location>
</feature>
<evidence type="ECO:0000313" key="7">
    <source>
        <dbReference type="Proteomes" id="UP000500890"/>
    </source>
</evidence>
<dbReference type="InterPro" id="IPR027417">
    <property type="entry name" value="P-loop_NTPase"/>
</dbReference>
<protein>
    <recommendedName>
        <fullName evidence="3">Nuclease SbcCD subunit C</fullName>
    </recommendedName>
</protein>
<keyword evidence="7" id="KW-1185">Reference proteome</keyword>
<dbReference type="Gene3D" id="3.40.50.300">
    <property type="entry name" value="P-loop containing nucleotide triphosphate hydrolases"/>
    <property type="match status" value="2"/>
</dbReference>
<feature type="coiled-coil region" evidence="4">
    <location>
        <begin position="242"/>
        <end position="317"/>
    </location>
</feature>
<sequence>MRPLKIEMNYFGPHSHSVIDFTQFNQGESSLFLISGDTGAGKTTLFDAMTYALFGEGTSSRQPKAMRSDFADGSQVTEVIFTFEHNGKFYRVNRKPEQDSFGARSKDKLVTRKTEQTFSELSDIDGQETGNAYSKKNEVDTAVQELLGLTAEQFRQIILLPQNDFRKFLSAKSDSKEAILRNLFGTELYSRFTLSLKERYKEASKTRESDEHELAGVLKNVSWPESYNNDETDPTLVNEESLIMLEKLVIEKKDAYKELEKKVESVEKDWQKSDSAWQAGKDLTIAFNRLTEVASQLATLEENKDQMTELKASVAEKSWLAELVSPVSTYIKTKQNQELTKSAIVASEKEVAEAREELTARQTKFKLAETNHENLTAAEQRVNELRGTLIPNAKELAKLSEELINLGAGLQATEIQLPSESTIKTENSSTPAEQKRLITELEQILRQAREQMSVLSSLSSAKEETVTDYESVQKQLHESKRFYETKQEEAMLLLANRRELMVLQLQAELVEGEACLVCGSKEHPTADGIHGKADEGALAASFEKIDRTQKEVAALQEKCQSLEEAFNKLKRESQRLTRELEKRQAEVVVLFEQGYQLTSRCVGSEILTSELSKLESQVKQTQLEYNEAKDQLQKAEKQHELLAAELKRYRDTKLSVEAEIVELKGLIEKTMLQQSKQLSIEELVAKVQTFDHQEMLRQSQQVLQYEDELTRLSQEENDLRTKTAKQTRPDLVELEETRLAFEQEKTDLSKICGQEEERLETTKQSLSRVQALWSKLNTDADYQELSRLTQAVSGNNQLNLTLERYVLQAFLIEVLNYANQHYIGQLSNGRYRFELKQEKASRANQTGLEIDIFDYNTNEVRSTDTLSGGESFIAALSIALSLAEVVQGKSGGVSIDALFIDEGFGSLDQETLDQAITVLEEIGNSGRMVGVISHVTEMKQRIGQQLIITKTGNGQSVVESKTL</sequence>
<dbReference type="KEGG" id="vah:G7081_03665"/>
<organism evidence="6 7">
    <name type="scientific">Vagococcus coleopterorum</name>
    <dbReference type="NCBI Taxonomy" id="2714946"/>
    <lineage>
        <taxon>Bacteria</taxon>
        <taxon>Bacillati</taxon>
        <taxon>Bacillota</taxon>
        <taxon>Bacilli</taxon>
        <taxon>Lactobacillales</taxon>
        <taxon>Enterococcaceae</taxon>
        <taxon>Vagococcus</taxon>
    </lineage>
</organism>
<dbReference type="Pfam" id="PF13558">
    <property type="entry name" value="SbcC_Walker_B"/>
    <property type="match status" value="1"/>
</dbReference>
<dbReference type="PANTHER" id="PTHR32114">
    <property type="entry name" value="ABC TRANSPORTER ABCH.3"/>
    <property type="match status" value="1"/>
</dbReference>
<evidence type="ECO:0000313" key="6">
    <source>
        <dbReference type="EMBL" id="QIL46233.1"/>
    </source>
</evidence>
<dbReference type="InterPro" id="IPR038734">
    <property type="entry name" value="YhaN_AAA"/>
</dbReference>
<comment type="similarity">
    <text evidence="1">Belongs to the SMC family. SbcC subfamily.</text>
</comment>
<gene>
    <name evidence="6" type="ORF">G7081_03665</name>
</gene>
<dbReference type="RefSeq" id="WP_166007508.1">
    <property type="nucleotide sequence ID" value="NZ_CP049886.1"/>
</dbReference>
<keyword evidence="4" id="KW-0175">Coiled coil</keyword>
<dbReference type="Pfam" id="PF13514">
    <property type="entry name" value="AAA_27"/>
    <property type="match status" value="1"/>
</dbReference>
<comment type="subunit">
    <text evidence="2">Heterodimer of SbcC and SbcD.</text>
</comment>
<dbReference type="PANTHER" id="PTHR32114:SF2">
    <property type="entry name" value="ABC TRANSPORTER ABCH.3"/>
    <property type="match status" value="1"/>
</dbReference>